<evidence type="ECO:0000256" key="1">
    <source>
        <dbReference type="SAM" id="SignalP"/>
    </source>
</evidence>
<proteinExistence type="predicted"/>
<reference evidence="2" key="2">
    <citation type="submission" date="2025-09" db="UniProtKB">
        <authorList>
            <consortium name="Ensembl"/>
        </authorList>
    </citation>
    <scope>IDENTIFICATION</scope>
</reference>
<evidence type="ECO:0008006" key="4">
    <source>
        <dbReference type="Google" id="ProtNLM"/>
    </source>
</evidence>
<dbReference type="AlphaFoldDB" id="A0A3Q3B3E6"/>
<dbReference type="InterPro" id="IPR045860">
    <property type="entry name" value="Snake_toxin-like_sf"/>
</dbReference>
<organism evidence="2 3">
    <name type="scientific">Kryptolebias marmoratus</name>
    <name type="common">Mangrove killifish</name>
    <name type="synonym">Rivulus marmoratus</name>
    <dbReference type="NCBI Taxonomy" id="37003"/>
    <lineage>
        <taxon>Eukaryota</taxon>
        <taxon>Metazoa</taxon>
        <taxon>Chordata</taxon>
        <taxon>Craniata</taxon>
        <taxon>Vertebrata</taxon>
        <taxon>Euteleostomi</taxon>
        <taxon>Actinopterygii</taxon>
        <taxon>Neopterygii</taxon>
        <taxon>Teleostei</taxon>
        <taxon>Neoteleostei</taxon>
        <taxon>Acanthomorphata</taxon>
        <taxon>Ovalentaria</taxon>
        <taxon>Atherinomorphae</taxon>
        <taxon>Cyprinodontiformes</taxon>
        <taxon>Rivulidae</taxon>
        <taxon>Kryptolebias</taxon>
    </lineage>
</organism>
<name>A0A3Q3B3E6_KRYMA</name>
<evidence type="ECO:0000313" key="3">
    <source>
        <dbReference type="Proteomes" id="UP000264800"/>
    </source>
</evidence>
<dbReference type="Proteomes" id="UP000264800">
    <property type="component" value="Unplaced"/>
</dbReference>
<keyword evidence="1" id="KW-0732">Signal</keyword>
<dbReference type="Ensembl" id="ENSKMAT00000023760.1">
    <property type="protein sequence ID" value="ENSKMAP00000023461.1"/>
    <property type="gene ID" value="ENSKMAG00000017407.1"/>
</dbReference>
<keyword evidence="3" id="KW-1185">Reference proteome</keyword>
<feature type="signal peptide" evidence="1">
    <location>
        <begin position="1"/>
        <end position="19"/>
    </location>
</feature>
<evidence type="ECO:0000313" key="2">
    <source>
        <dbReference type="Ensembl" id="ENSKMAP00000023461.1"/>
    </source>
</evidence>
<protein>
    <recommendedName>
        <fullName evidence="4">UPAR/Ly6 domain-containing protein</fullName>
    </recommendedName>
</protein>
<reference evidence="2" key="1">
    <citation type="submission" date="2025-08" db="UniProtKB">
        <authorList>
            <consortium name="Ensembl"/>
        </authorList>
    </citation>
    <scope>IDENTIFICATION</scope>
</reference>
<accession>A0A3Q3B3E6</accession>
<sequence length="89" mass="9690">LGSLSVLFFALRFWAEDEALRCYCGGRKQCSSPIETCYYGSASVCIHVRLHNVVGQCGPPLTGCARSDACTIYDKPGNSVTCCWTDLCN</sequence>
<dbReference type="OMA" id="CARSDAC"/>
<dbReference type="SUPFAM" id="SSF57302">
    <property type="entry name" value="Snake toxin-like"/>
    <property type="match status" value="1"/>
</dbReference>
<feature type="chain" id="PRO_5018730664" description="UPAR/Ly6 domain-containing protein" evidence="1">
    <location>
        <begin position="20"/>
        <end position="89"/>
    </location>
</feature>